<keyword evidence="5" id="KW-0949">S-adenosyl-L-methionine</keyword>
<evidence type="ECO:0000256" key="4">
    <source>
        <dbReference type="ARBA" id="ARBA00022485"/>
    </source>
</evidence>
<evidence type="ECO:0000256" key="9">
    <source>
        <dbReference type="ARBA" id="ARBA00023231"/>
    </source>
</evidence>
<dbReference type="Gene3D" id="3.20.20.70">
    <property type="entry name" value="Aldolase class I"/>
    <property type="match status" value="1"/>
</dbReference>
<comment type="similarity">
    <text evidence="3">Belongs to the radical SAM superfamily. NifB family.</text>
</comment>
<dbReference type="PANTHER" id="PTHR43787:SF13">
    <property type="entry name" value="FEMO COFACTOR BIOSYNTHESIS PROTEIN NIFB"/>
    <property type="match status" value="1"/>
</dbReference>
<keyword evidence="9" id="KW-0535">Nitrogen fixation</keyword>
<keyword evidence="10" id="KW-0456">Lyase</keyword>
<evidence type="ECO:0000256" key="6">
    <source>
        <dbReference type="ARBA" id="ARBA00022723"/>
    </source>
</evidence>
<keyword evidence="7" id="KW-0408">Iron</keyword>
<name>A0A832WKY6_9EURY</name>
<dbReference type="Pfam" id="PF04055">
    <property type="entry name" value="Radical_SAM"/>
    <property type="match status" value="1"/>
</dbReference>
<dbReference type="OMA" id="DRWYGGI"/>
<keyword evidence="8" id="KW-0411">Iron-sulfur</keyword>
<dbReference type="GO" id="GO:0046872">
    <property type="term" value="F:metal ion binding"/>
    <property type="evidence" value="ECO:0007669"/>
    <property type="project" value="UniProtKB-KW"/>
</dbReference>
<dbReference type="GO" id="GO:0016829">
    <property type="term" value="F:lyase activity"/>
    <property type="evidence" value="ECO:0007669"/>
    <property type="project" value="UniProtKB-KW"/>
</dbReference>
<dbReference type="InterPro" id="IPR013785">
    <property type="entry name" value="Aldolase_TIM"/>
</dbReference>
<evidence type="ECO:0000256" key="3">
    <source>
        <dbReference type="ARBA" id="ARBA00006804"/>
    </source>
</evidence>
<dbReference type="EMBL" id="DUJS01000004">
    <property type="protein sequence ID" value="HII70580.1"/>
    <property type="molecule type" value="Genomic_DNA"/>
</dbReference>
<dbReference type="GO" id="GO:0051539">
    <property type="term" value="F:4 iron, 4 sulfur cluster binding"/>
    <property type="evidence" value="ECO:0007669"/>
    <property type="project" value="UniProtKB-KW"/>
</dbReference>
<keyword evidence="4" id="KW-0004">4Fe-4S</keyword>
<evidence type="ECO:0000256" key="8">
    <source>
        <dbReference type="ARBA" id="ARBA00023014"/>
    </source>
</evidence>
<dbReference type="SFLD" id="SFLDS00029">
    <property type="entry name" value="Radical_SAM"/>
    <property type="match status" value="1"/>
</dbReference>
<evidence type="ECO:0000256" key="5">
    <source>
        <dbReference type="ARBA" id="ARBA00022691"/>
    </source>
</evidence>
<dbReference type="InterPro" id="IPR016771">
    <property type="entry name" value="Fe-S_OxRdtase_rSAM_TM0948_prd"/>
</dbReference>
<evidence type="ECO:0000313" key="13">
    <source>
        <dbReference type="Proteomes" id="UP000619545"/>
    </source>
</evidence>
<comment type="pathway">
    <text evidence="2">Cofactor biosynthesis; Fe-Mo cofactor biosynthesis.</text>
</comment>
<proteinExistence type="inferred from homology"/>
<keyword evidence="6" id="KW-0479">Metal-binding</keyword>
<dbReference type="InterPro" id="IPR058240">
    <property type="entry name" value="rSAM_sf"/>
</dbReference>
<dbReference type="SUPFAM" id="SSF102114">
    <property type="entry name" value="Radical SAM enzymes"/>
    <property type="match status" value="1"/>
</dbReference>
<evidence type="ECO:0000259" key="11">
    <source>
        <dbReference type="PROSITE" id="PS51918"/>
    </source>
</evidence>
<comment type="cofactor">
    <cofactor evidence="1">
        <name>[4Fe-4S] cluster</name>
        <dbReference type="ChEBI" id="CHEBI:49883"/>
    </cofactor>
</comment>
<dbReference type="GeneID" id="1477580"/>
<evidence type="ECO:0000256" key="7">
    <source>
        <dbReference type="ARBA" id="ARBA00023004"/>
    </source>
</evidence>
<gene>
    <name evidence="12" type="ORF">HA336_05045</name>
</gene>
<comment type="caution">
    <text evidence="12">The sequence shown here is derived from an EMBL/GenBank/DDBJ whole genome shotgun (WGS) entry which is preliminary data.</text>
</comment>
<evidence type="ECO:0000256" key="1">
    <source>
        <dbReference type="ARBA" id="ARBA00001966"/>
    </source>
</evidence>
<evidence type="ECO:0000256" key="2">
    <source>
        <dbReference type="ARBA" id="ARBA00005155"/>
    </source>
</evidence>
<dbReference type="Proteomes" id="UP000619545">
    <property type="component" value="Unassembled WGS sequence"/>
</dbReference>
<dbReference type="RefSeq" id="WP_011018649.1">
    <property type="nucleotide sequence ID" value="NZ_DUJS01000004.1"/>
</dbReference>
<organism evidence="12 13">
    <name type="scientific">Methanopyrus kandleri</name>
    <dbReference type="NCBI Taxonomy" id="2320"/>
    <lineage>
        <taxon>Archaea</taxon>
        <taxon>Methanobacteriati</taxon>
        <taxon>Methanobacteriota</taxon>
        <taxon>Methanomada group</taxon>
        <taxon>Methanopyri</taxon>
        <taxon>Methanopyrales</taxon>
        <taxon>Methanopyraceae</taxon>
        <taxon>Methanopyrus</taxon>
    </lineage>
</organism>
<dbReference type="PIRSF" id="PIRSF020275">
    <property type="entry name" value="RadSAM_TM0948_prd"/>
    <property type="match status" value="1"/>
</dbReference>
<protein>
    <submittedName>
        <fullName evidence="12">Radical SAM protein</fullName>
    </submittedName>
</protein>
<accession>A0A832WKY6</accession>
<dbReference type="AlphaFoldDB" id="A0A832WKY6"/>
<dbReference type="InterPro" id="IPR007197">
    <property type="entry name" value="rSAM"/>
</dbReference>
<feature type="domain" description="Radical SAM core" evidence="11">
    <location>
        <begin position="35"/>
        <end position="243"/>
    </location>
</feature>
<evidence type="ECO:0000313" key="12">
    <source>
        <dbReference type="EMBL" id="HII70580.1"/>
    </source>
</evidence>
<sequence length="243" mass="28384">MLEWRPEPGYDPLETAERVRGWVCEGRRRKYYRFRETRFYGGCATADAVGCNLDCAYCYVNYPRRHPWDRRWKFHRPIDVVERLKNMGGDVVRVSGCEPTLCKEHILELIELCGRELPDRKFVLETNGTILGADRSFVRELGNHEHVHVRVCLKGYDPQSFARITNANPDGFDLQLRCLRYLFKEGISFHPAIPRLFRPEDIDKLAGVLSDIGVPPSSLEVEPIRVYDHVRRELRRRGLTVVR</sequence>
<reference evidence="12" key="1">
    <citation type="journal article" date="2020" name="bioRxiv">
        <title>A rank-normalized archaeal taxonomy based on genome phylogeny resolves widespread incomplete and uneven classifications.</title>
        <authorList>
            <person name="Rinke C."/>
            <person name="Chuvochina M."/>
            <person name="Mussig A.J."/>
            <person name="Chaumeil P.-A."/>
            <person name="Waite D.W."/>
            <person name="Whitman W.B."/>
            <person name="Parks D.H."/>
            <person name="Hugenholtz P."/>
        </authorList>
    </citation>
    <scope>NUCLEOTIDE SEQUENCE</scope>
    <source>
        <strain evidence="12">UBA8853</strain>
    </source>
</reference>
<dbReference type="PROSITE" id="PS51918">
    <property type="entry name" value="RADICAL_SAM"/>
    <property type="match status" value="1"/>
</dbReference>
<dbReference type="PANTHER" id="PTHR43787">
    <property type="entry name" value="FEMO COFACTOR BIOSYNTHESIS PROTEIN NIFB-RELATED"/>
    <property type="match status" value="1"/>
</dbReference>
<dbReference type="CDD" id="cd01335">
    <property type="entry name" value="Radical_SAM"/>
    <property type="match status" value="1"/>
</dbReference>
<evidence type="ECO:0000256" key="10">
    <source>
        <dbReference type="ARBA" id="ARBA00023239"/>
    </source>
</evidence>